<organism evidence="4">
    <name type="scientific">Cladocopium goreaui</name>
    <dbReference type="NCBI Taxonomy" id="2562237"/>
    <lineage>
        <taxon>Eukaryota</taxon>
        <taxon>Sar</taxon>
        <taxon>Alveolata</taxon>
        <taxon>Dinophyceae</taxon>
        <taxon>Suessiales</taxon>
        <taxon>Symbiodiniaceae</taxon>
        <taxon>Cladocopium</taxon>
    </lineage>
</organism>
<keyword evidence="6" id="KW-1185">Reference proteome</keyword>
<dbReference type="EMBL" id="CAMXCT020005890">
    <property type="protein sequence ID" value="CAL1166890.1"/>
    <property type="molecule type" value="Genomic_DNA"/>
</dbReference>
<evidence type="ECO:0000256" key="3">
    <source>
        <dbReference type="SAM" id="Phobius"/>
    </source>
</evidence>
<dbReference type="AlphaFoldDB" id="A0A9P1DPV7"/>
<reference evidence="4" key="1">
    <citation type="submission" date="2022-10" db="EMBL/GenBank/DDBJ databases">
        <authorList>
            <person name="Chen Y."/>
            <person name="Dougan E. K."/>
            <person name="Chan C."/>
            <person name="Rhodes N."/>
            <person name="Thang M."/>
        </authorList>
    </citation>
    <scope>NUCLEOTIDE SEQUENCE</scope>
</reference>
<accession>A0A9P1DPV7</accession>
<protein>
    <submittedName>
        <fullName evidence="4">Uncharacterized protein</fullName>
    </submittedName>
</protein>
<evidence type="ECO:0000313" key="6">
    <source>
        <dbReference type="Proteomes" id="UP001152797"/>
    </source>
</evidence>
<evidence type="ECO:0000256" key="1">
    <source>
        <dbReference type="SAM" id="Coils"/>
    </source>
</evidence>
<comment type="caution">
    <text evidence="4">The sequence shown here is derived from an EMBL/GenBank/DDBJ whole genome shotgun (WGS) entry which is preliminary data.</text>
</comment>
<sequence>MSFSPQSSRRTENRDGRAASDSCSEKSFGTMASPETIQFKTSTTATDRRFKIAGMNARMVEAKTKVLQKMKQRQDSQGGESDDANRLTPEVPLSGRSAASSMAMSTLPASQRGPSTATITLEDVHSKVQSRQLEEMMEEMMTLSNQLGDQKKQIDLLSSTTASIASQKSLEDFMARMEEQHKEHVEEMLHLQKSFPTESECQGLRIELNASKSRQQSLEEQQVLLERSWAEEKAALEKELARLRSRETTLMQQLKQAIAESPPPKIEESLPPTPPRKPRILLGIAALAGLFLAGVVAGFGRHRSTPEPHHKGIGFLGVDLMRGKNLRDAGTVGLVVGLARDMRQIEVTGTACGECWVG</sequence>
<dbReference type="Proteomes" id="UP001152797">
    <property type="component" value="Unassembled WGS sequence"/>
</dbReference>
<keyword evidence="3" id="KW-1133">Transmembrane helix</keyword>
<feature type="compositionally biased region" description="Polar residues" evidence="2">
    <location>
        <begin position="33"/>
        <end position="42"/>
    </location>
</feature>
<evidence type="ECO:0000256" key="2">
    <source>
        <dbReference type="SAM" id="MobiDB-lite"/>
    </source>
</evidence>
<reference evidence="5 6" key="2">
    <citation type="submission" date="2024-05" db="EMBL/GenBank/DDBJ databases">
        <authorList>
            <person name="Chen Y."/>
            <person name="Shah S."/>
            <person name="Dougan E. K."/>
            <person name="Thang M."/>
            <person name="Chan C."/>
        </authorList>
    </citation>
    <scope>NUCLEOTIDE SEQUENCE [LARGE SCALE GENOMIC DNA]</scope>
</reference>
<feature type="transmembrane region" description="Helical" evidence="3">
    <location>
        <begin position="280"/>
        <end position="300"/>
    </location>
</feature>
<proteinExistence type="predicted"/>
<name>A0A9P1DPV7_9DINO</name>
<keyword evidence="1" id="KW-0175">Coiled coil</keyword>
<feature type="coiled-coil region" evidence="1">
    <location>
        <begin position="126"/>
        <end position="260"/>
    </location>
</feature>
<evidence type="ECO:0000313" key="4">
    <source>
        <dbReference type="EMBL" id="CAI4013515.1"/>
    </source>
</evidence>
<feature type="compositionally biased region" description="Basic and acidic residues" evidence="2">
    <location>
        <begin position="9"/>
        <end position="18"/>
    </location>
</feature>
<gene>
    <name evidence="4" type="ORF">C1SCF055_LOCUS38477</name>
</gene>
<dbReference type="EMBL" id="CAMXCT030005890">
    <property type="protein sequence ID" value="CAL4800827.1"/>
    <property type="molecule type" value="Genomic_DNA"/>
</dbReference>
<feature type="region of interest" description="Disordered" evidence="2">
    <location>
        <begin position="63"/>
        <end position="114"/>
    </location>
</feature>
<keyword evidence="3" id="KW-0472">Membrane</keyword>
<dbReference type="EMBL" id="CAMXCT010005890">
    <property type="protein sequence ID" value="CAI4013515.1"/>
    <property type="molecule type" value="Genomic_DNA"/>
</dbReference>
<feature type="region of interest" description="Disordered" evidence="2">
    <location>
        <begin position="1"/>
        <end position="42"/>
    </location>
</feature>
<evidence type="ECO:0000313" key="5">
    <source>
        <dbReference type="EMBL" id="CAL4800827.1"/>
    </source>
</evidence>
<keyword evidence="3" id="KW-0812">Transmembrane</keyword>